<dbReference type="Pfam" id="PF05860">
    <property type="entry name" value="TPS"/>
    <property type="match status" value="1"/>
</dbReference>
<dbReference type="SMART" id="SM00912">
    <property type="entry name" value="Haemagg_act"/>
    <property type="match status" value="1"/>
</dbReference>
<evidence type="ECO:0000313" key="3">
    <source>
        <dbReference type="EMBL" id="MBD2200274.1"/>
    </source>
</evidence>
<dbReference type="RefSeq" id="WP_190550949.1">
    <property type="nucleotide sequence ID" value="NZ_CAWPNO010000120.1"/>
</dbReference>
<dbReference type="InterPro" id="IPR012334">
    <property type="entry name" value="Pectin_lyas_fold"/>
</dbReference>
<proteinExistence type="predicted"/>
<gene>
    <name evidence="3" type="ORF">H6G24_33240</name>
</gene>
<name>A0ABR8AKG2_9CYAN</name>
<feature type="domain" description="Filamentous haemagglutinin FhaB/tRNA nuclease CdiA-like TPS" evidence="2">
    <location>
        <begin position="28"/>
        <end position="144"/>
    </location>
</feature>
<dbReference type="NCBIfam" id="TIGR01901">
    <property type="entry name" value="adhes_NPXG"/>
    <property type="match status" value="1"/>
</dbReference>
<evidence type="ECO:0000313" key="4">
    <source>
        <dbReference type="Proteomes" id="UP000658514"/>
    </source>
</evidence>
<evidence type="ECO:0000256" key="1">
    <source>
        <dbReference type="SAM" id="SignalP"/>
    </source>
</evidence>
<protein>
    <submittedName>
        <fullName evidence="3">S-layer family protein</fullName>
    </submittedName>
</protein>
<dbReference type="InterPro" id="IPR008638">
    <property type="entry name" value="FhaB/CdiA-like_TPS"/>
</dbReference>
<feature type="signal peptide" evidence="1">
    <location>
        <begin position="1"/>
        <end position="25"/>
    </location>
</feature>
<keyword evidence="4" id="KW-1185">Reference proteome</keyword>
<accession>A0ABR8AKG2</accession>
<sequence length="820" mass="84362">MRAIACVSTLIMGLLPGAICKSAIAQVQSDATTNTIVTPSGNHFTITDGTAKGNNLFHSFSNFSVPTDGSATFDLVNTPNITNIFSRVTGGSISTIDGLIQTLNNHHPVSLFLINPNGIVFGQNASLNISGSFVGTTANSIKFADGVEFSAINSAAKPLLTMTVPIGLQMGQNPASIQVQGTGHNLDTLSSFSPVIRNPSSTKLQVQSGKTLALVGGNISLDGATLSAQTSQIELGSLGGAGLVSLVPITQGYKLEYEQGQSFADIKLAQKSLLDVSGFNSGSVQLQGRNIGFTDGSLILSQNYGVLPGGNINLQASAAIAIIGTTPDAKVRSWIRGEALGTGDSANISIITPRLTIKEGSGIATVTFGTAKGGNIQIQAADIEVSGFSPLNPTGATAISTSAHATGAAGDIMVNGNNLLVSGGATLLSATFGSGSTGQVMIRNQNTTVMGENPFGLSSNIGITTFSDGNARDLRLDTGKLQILNGGIIGSSALFVGNGGNVQINASDAIAISGRGSSNNSNIGSSVVRFSPQIREIFGLPDILTANAGNVTITTPKLTLTDGGTVTVTSQGTGNAGNLQIISDQIQLKNQALIQAQTESGNGGDISLQVRDLLLIRDRSQITSTAQGNGNGGNITINSPIIFGWKNSDIIANAVQGQGGNININTQGIFGLEYRSQLTPENDISASSQFGVNGTVNVHNIGVDPNSALVELPANVTDPSQQIAAGCADTSGSSFVAIGRGGVPQNPTQEVRSDRTWSDMRDISAYRKTAEVMTQTPPFPAVLIQANSWHRNTQGKIELVAAKSSTQMQQPLTCAAIPKS</sequence>
<keyword evidence="1" id="KW-0732">Signal</keyword>
<dbReference type="Gene3D" id="2.160.20.10">
    <property type="entry name" value="Single-stranded right-handed beta-helix, Pectin lyase-like"/>
    <property type="match status" value="2"/>
</dbReference>
<evidence type="ECO:0000259" key="2">
    <source>
        <dbReference type="SMART" id="SM00912"/>
    </source>
</evidence>
<feature type="chain" id="PRO_5045950877" evidence="1">
    <location>
        <begin position="26"/>
        <end position="820"/>
    </location>
</feature>
<dbReference type="Proteomes" id="UP000658514">
    <property type="component" value="Unassembled WGS sequence"/>
</dbReference>
<reference evidence="3 4" key="1">
    <citation type="journal article" date="2020" name="ISME J.">
        <title>Comparative genomics reveals insights into cyanobacterial evolution and habitat adaptation.</title>
        <authorList>
            <person name="Chen M.Y."/>
            <person name="Teng W.K."/>
            <person name="Zhao L."/>
            <person name="Hu C.X."/>
            <person name="Zhou Y.K."/>
            <person name="Han B.P."/>
            <person name="Song L.R."/>
            <person name="Shu W.S."/>
        </authorList>
    </citation>
    <scope>NUCLEOTIDE SEQUENCE [LARGE SCALE GENOMIC DNA]</scope>
    <source>
        <strain evidence="3 4">FACHB-288</strain>
    </source>
</reference>
<organism evidence="3 4">
    <name type="scientific">Calothrix parietina FACHB-288</name>
    <dbReference type="NCBI Taxonomy" id="2692896"/>
    <lineage>
        <taxon>Bacteria</taxon>
        <taxon>Bacillati</taxon>
        <taxon>Cyanobacteriota</taxon>
        <taxon>Cyanophyceae</taxon>
        <taxon>Nostocales</taxon>
        <taxon>Calotrichaceae</taxon>
        <taxon>Calothrix</taxon>
    </lineage>
</organism>
<dbReference type="InterPro" id="IPR011050">
    <property type="entry name" value="Pectin_lyase_fold/virulence"/>
</dbReference>
<dbReference type="EMBL" id="JACJQH010000082">
    <property type="protein sequence ID" value="MBD2200274.1"/>
    <property type="molecule type" value="Genomic_DNA"/>
</dbReference>
<comment type="caution">
    <text evidence="3">The sequence shown here is derived from an EMBL/GenBank/DDBJ whole genome shotgun (WGS) entry which is preliminary data.</text>
</comment>
<dbReference type="SUPFAM" id="SSF51126">
    <property type="entry name" value="Pectin lyase-like"/>
    <property type="match status" value="2"/>
</dbReference>